<dbReference type="RefSeq" id="WP_106458880.1">
    <property type="nucleotide sequence ID" value="NZ_PXOH01000035.1"/>
</dbReference>
<feature type="domain" description="Response regulatory" evidence="8">
    <location>
        <begin position="2"/>
        <end position="118"/>
    </location>
</feature>
<dbReference type="InterPro" id="IPR001789">
    <property type="entry name" value="Sig_transdc_resp-reg_receiver"/>
</dbReference>
<accession>A0A2T1LSG2</accession>
<dbReference type="PROSITE" id="PS51755">
    <property type="entry name" value="OMPR_PHOB"/>
    <property type="match status" value="1"/>
</dbReference>
<evidence type="ECO:0000256" key="4">
    <source>
        <dbReference type="ARBA" id="ARBA00023125"/>
    </source>
</evidence>
<dbReference type="FunFam" id="3.40.50.2300:FF:000002">
    <property type="entry name" value="DNA-binding response regulator PhoP"/>
    <property type="match status" value="1"/>
</dbReference>
<dbReference type="OrthoDB" id="455826at2"/>
<evidence type="ECO:0000256" key="6">
    <source>
        <dbReference type="PROSITE-ProRule" id="PRU00169"/>
    </source>
</evidence>
<dbReference type="SUPFAM" id="SSF52172">
    <property type="entry name" value="CheY-like"/>
    <property type="match status" value="1"/>
</dbReference>
<name>A0A2T1LSG2_9CHRO</name>
<dbReference type="GO" id="GO:0005829">
    <property type="term" value="C:cytosol"/>
    <property type="evidence" value="ECO:0007669"/>
    <property type="project" value="TreeGrafter"/>
</dbReference>
<dbReference type="InterPro" id="IPR049767">
    <property type="entry name" value="RppA"/>
</dbReference>
<dbReference type="Gene3D" id="6.10.250.690">
    <property type="match status" value="1"/>
</dbReference>
<reference evidence="10 11" key="2">
    <citation type="submission" date="2018-03" db="EMBL/GenBank/DDBJ databases">
        <authorList>
            <person name="Keele B.F."/>
        </authorList>
    </citation>
    <scope>NUCLEOTIDE SEQUENCE [LARGE SCALE GENOMIC DNA]</scope>
    <source>
        <strain evidence="10 11">CCALA 016</strain>
    </source>
</reference>
<dbReference type="EMBL" id="PXOH01000035">
    <property type="protein sequence ID" value="PSF32925.1"/>
    <property type="molecule type" value="Genomic_DNA"/>
</dbReference>
<evidence type="ECO:0000256" key="1">
    <source>
        <dbReference type="ARBA" id="ARBA00022553"/>
    </source>
</evidence>
<dbReference type="Gene3D" id="3.40.50.2300">
    <property type="match status" value="1"/>
</dbReference>
<dbReference type="AlphaFoldDB" id="A0A2T1LSG2"/>
<dbReference type="CDD" id="cd19935">
    <property type="entry name" value="REC_OmpR_CusR-like"/>
    <property type="match status" value="1"/>
</dbReference>
<reference evidence="10 11" key="1">
    <citation type="submission" date="2018-03" db="EMBL/GenBank/DDBJ databases">
        <title>The ancient ancestry and fast evolution of plastids.</title>
        <authorList>
            <person name="Moore K.R."/>
            <person name="Magnabosco C."/>
            <person name="Momper L."/>
            <person name="Gold D.A."/>
            <person name="Bosak T."/>
            <person name="Fournier G.P."/>
        </authorList>
    </citation>
    <scope>NUCLEOTIDE SEQUENCE [LARGE SCALE GENOMIC DNA]</scope>
    <source>
        <strain evidence="10 11">CCALA 016</strain>
    </source>
</reference>
<protein>
    <submittedName>
        <fullName evidence="10">DNA-binding response regulator</fullName>
    </submittedName>
</protein>
<keyword evidence="2" id="KW-0902">Two-component regulatory system</keyword>
<keyword evidence="5" id="KW-0804">Transcription</keyword>
<dbReference type="InterPro" id="IPR001867">
    <property type="entry name" value="OmpR/PhoB-type_DNA-bd"/>
</dbReference>
<evidence type="ECO:0000256" key="3">
    <source>
        <dbReference type="ARBA" id="ARBA00023015"/>
    </source>
</evidence>
<sequence length="236" mass="27496">MKVLLVEDELDLGAAIERTLNQEKYIVDWVQDGNSALNYLDNQQAQYTLAIFDWMLPGQTGLDLCKRLREQKNSLPVLILTARDRWEDKVIGLDAGADDYLVKPFRMEELLARLRSLRRRSPQFQPQQIQFGSLLLDCDNRVIYWQPVHKERRSIRLSKKEFQLLEYIMRHPWQAVTRDQILNYLYEVDAERISNVVAAQVRLLRRRLSELGCDDAIQTVPGGGYRLNSVYADGTV</sequence>
<keyword evidence="3" id="KW-0805">Transcription regulation</keyword>
<evidence type="ECO:0000313" key="11">
    <source>
        <dbReference type="Proteomes" id="UP000239001"/>
    </source>
</evidence>
<evidence type="ECO:0000259" key="8">
    <source>
        <dbReference type="PROSITE" id="PS50110"/>
    </source>
</evidence>
<dbReference type="Gene3D" id="1.10.10.10">
    <property type="entry name" value="Winged helix-like DNA-binding domain superfamily/Winged helix DNA-binding domain"/>
    <property type="match status" value="1"/>
</dbReference>
<organism evidence="10 11">
    <name type="scientific">Aphanothece hegewaldii CCALA 016</name>
    <dbReference type="NCBI Taxonomy" id="2107694"/>
    <lineage>
        <taxon>Bacteria</taxon>
        <taxon>Bacillati</taxon>
        <taxon>Cyanobacteriota</taxon>
        <taxon>Cyanophyceae</taxon>
        <taxon>Oscillatoriophycideae</taxon>
        <taxon>Chroococcales</taxon>
        <taxon>Aphanothecaceae</taxon>
        <taxon>Aphanothece</taxon>
    </lineage>
</organism>
<dbReference type="PANTHER" id="PTHR48111:SF5">
    <property type="entry name" value="RESPONSE REGULATOR RPPA"/>
    <property type="match status" value="1"/>
</dbReference>
<evidence type="ECO:0000256" key="5">
    <source>
        <dbReference type="ARBA" id="ARBA00023163"/>
    </source>
</evidence>
<dbReference type="PROSITE" id="PS50110">
    <property type="entry name" value="RESPONSE_REGULATORY"/>
    <property type="match status" value="1"/>
</dbReference>
<feature type="DNA-binding region" description="OmpR/PhoB-type" evidence="7">
    <location>
        <begin position="126"/>
        <end position="229"/>
    </location>
</feature>
<keyword evidence="1 6" id="KW-0597">Phosphoprotein</keyword>
<dbReference type="Pfam" id="PF00072">
    <property type="entry name" value="Response_reg"/>
    <property type="match status" value="1"/>
</dbReference>
<dbReference type="SMART" id="SM00448">
    <property type="entry name" value="REC"/>
    <property type="match status" value="1"/>
</dbReference>
<dbReference type="Pfam" id="PF00486">
    <property type="entry name" value="Trans_reg_C"/>
    <property type="match status" value="1"/>
</dbReference>
<dbReference type="GO" id="GO:0032993">
    <property type="term" value="C:protein-DNA complex"/>
    <property type="evidence" value="ECO:0007669"/>
    <property type="project" value="TreeGrafter"/>
</dbReference>
<dbReference type="NCBIfam" id="NF041734">
    <property type="entry name" value="resp_reg_RppA"/>
    <property type="match status" value="1"/>
</dbReference>
<proteinExistence type="predicted"/>
<dbReference type="CDD" id="cd00383">
    <property type="entry name" value="trans_reg_C"/>
    <property type="match status" value="1"/>
</dbReference>
<dbReference type="InterPro" id="IPR016032">
    <property type="entry name" value="Sig_transdc_resp-reg_C-effctor"/>
</dbReference>
<keyword evidence="4 7" id="KW-0238">DNA-binding</keyword>
<dbReference type="PANTHER" id="PTHR48111">
    <property type="entry name" value="REGULATOR OF RPOS"/>
    <property type="match status" value="1"/>
</dbReference>
<evidence type="ECO:0000313" key="10">
    <source>
        <dbReference type="EMBL" id="PSF32925.1"/>
    </source>
</evidence>
<keyword evidence="11" id="KW-1185">Reference proteome</keyword>
<dbReference type="GO" id="GO:0000156">
    <property type="term" value="F:phosphorelay response regulator activity"/>
    <property type="evidence" value="ECO:0007669"/>
    <property type="project" value="TreeGrafter"/>
</dbReference>
<dbReference type="InterPro" id="IPR011006">
    <property type="entry name" value="CheY-like_superfamily"/>
</dbReference>
<dbReference type="Proteomes" id="UP000239001">
    <property type="component" value="Unassembled WGS sequence"/>
</dbReference>
<dbReference type="SMART" id="SM00862">
    <property type="entry name" value="Trans_reg_C"/>
    <property type="match status" value="1"/>
</dbReference>
<dbReference type="InterPro" id="IPR039420">
    <property type="entry name" value="WalR-like"/>
</dbReference>
<gene>
    <name evidence="10" type="ORF">C7H19_21005</name>
</gene>
<feature type="domain" description="OmpR/PhoB-type" evidence="9">
    <location>
        <begin position="126"/>
        <end position="229"/>
    </location>
</feature>
<evidence type="ECO:0000256" key="7">
    <source>
        <dbReference type="PROSITE-ProRule" id="PRU01091"/>
    </source>
</evidence>
<feature type="modified residue" description="4-aspartylphosphate" evidence="6">
    <location>
        <position position="53"/>
    </location>
</feature>
<evidence type="ECO:0000256" key="2">
    <source>
        <dbReference type="ARBA" id="ARBA00023012"/>
    </source>
</evidence>
<evidence type="ECO:0000259" key="9">
    <source>
        <dbReference type="PROSITE" id="PS51755"/>
    </source>
</evidence>
<dbReference type="InterPro" id="IPR036388">
    <property type="entry name" value="WH-like_DNA-bd_sf"/>
</dbReference>
<dbReference type="GO" id="GO:0006355">
    <property type="term" value="P:regulation of DNA-templated transcription"/>
    <property type="evidence" value="ECO:0007669"/>
    <property type="project" value="InterPro"/>
</dbReference>
<comment type="caution">
    <text evidence="10">The sequence shown here is derived from an EMBL/GenBank/DDBJ whole genome shotgun (WGS) entry which is preliminary data.</text>
</comment>
<dbReference type="SUPFAM" id="SSF46894">
    <property type="entry name" value="C-terminal effector domain of the bipartite response regulators"/>
    <property type="match status" value="1"/>
</dbReference>
<dbReference type="GO" id="GO:0000976">
    <property type="term" value="F:transcription cis-regulatory region binding"/>
    <property type="evidence" value="ECO:0007669"/>
    <property type="project" value="TreeGrafter"/>
</dbReference>